<organism evidence="5 6">
    <name type="scientific">Glycomyces algeriensis</name>
    <dbReference type="NCBI Taxonomy" id="256037"/>
    <lineage>
        <taxon>Bacteria</taxon>
        <taxon>Bacillati</taxon>
        <taxon>Actinomycetota</taxon>
        <taxon>Actinomycetes</taxon>
        <taxon>Glycomycetales</taxon>
        <taxon>Glycomycetaceae</taxon>
        <taxon>Glycomyces</taxon>
    </lineage>
</organism>
<dbReference type="Gene3D" id="1.10.287.380">
    <property type="entry name" value="Valyl-tRNA synthetase, C-terminal domain"/>
    <property type="match status" value="1"/>
</dbReference>
<dbReference type="InterPro" id="IPR017871">
    <property type="entry name" value="ABC_transporter-like_CS"/>
</dbReference>
<dbReference type="InterPro" id="IPR032781">
    <property type="entry name" value="ABC_tran_Xtn"/>
</dbReference>
<dbReference type="EMBL" id="BSDT01000001">
    <property type="protein sequence ID" value="GLI40592.1"/>
    <property type="molecule type" value="Genomic_DNA"/>
</dbReference>
<dbReference type="GO" id="GO:0016887">
    <property type="term" value="F:ATP hydrolysis activity"/>
    <property type="evidence" value="ECO:0007669"/>
    <property type="project" value="InterPro"/>
</dbReference>
<dbReference type="Gene3D" id="3.40.50.300">
    <property type="entry name" value="P-loop containing nucleotide triphosphate hydrolases"/>
    <property type="match status" value="2"/>
</dbReference>
<dbReference type="Pfam" id="PF12848">
    <property type="entry name" value="ABC_tran_Xtn"/>
    <property type="match status" value="1"/>
</dbReference>
<dbReference type="Proteomes" id="UP001144313">
    <property type="component" value="Unassembled WGS sequence"/>
</dbReference>
<proteinExistence type="predicted"/>
<dbReference type="PROSITE" id="PS00211">
    <property type="entry name" value="ABC_TRANSPORTER_1"/>
    <property type="match status" value="2"/>
</dbReference>
<evidence type="ECO:0000259" key="4">
    <source>
        <dbReference type="PROSITE" id="PS50893"/>
    </source>
</evidence>
<dbReference type="InterPro" id="IPR037118">
    <property type="entry name" value="Val-tRNA_synth_C_sf"/>
</dbReference>
<sequence length="655" mass="72065">MTEGYDIIAPGDPRARACQVIELSRRTPGAFAPGKVGQSGPVTAATRLSFGRSAPRVVLCLVSAPNLVNLETVSKAYPDQVVLDAVSLGIAAGQRVGVVGRNGDGKSTLLRLIARADEPDSGRVVHTGGTRIAVLGQTDGLRDDASVRDQLFGDADAHEWARDPRVREILTGLFGGLDAPVLPEGLDSRIGVLSGGERRRVDLARVLSEDADLLLLDEPTNHLDIEGIAWLASYLNSMRAAIIVVTHDRWFLDEICDRIWDVQRGNVFEYDGGYTAYVLARAERERQASVAEEKRQNLMRKELAWLRRGAKARTGKAKYRVDAANELIANEPPPRDTAELVSFATGRLGKTVFEAENVTVKAGDQTLLEHLDWILGPGKRVGLLGVNGAGKTSLLRTLANALDEVQPAAGRVKVGRTVKLAWLTQHMEDLDGSWRVLEAIENVAKRVQLGKKEMSAGQLAERLGFLGGKQRTFVRDLSGGQRRRLQLARLLMAEPNVLFLDEPTNDLDIETLTQLEDLLDDWAGTMVVVSHDRYFTERVADETWALLGDRKLRHLPRGIEEYLERRADKSAAPQAKSKGPSNAPQSSAAEDRATQKELSKLERRLAKVEEKIAGLYADMAEHATDPAKLGELQDQVTAFETERDEIEERWMELAD</sequence>
<feature type="domain" description="ABC transporter" evidence="4">
    <location>
        <begin position="68"/>
        <end position="289"/>
    </location>
</feature>
<dbReference type="CDD" id="cd03221">
    <property type="entry name" value="ABCF_EF-3"/>
    <property type="match status" value="2"/>
</dbReference>
<keyword evidence="1" id="KW-0547">Nucleotide-binding</keyword>
<dbReference type="InterPro" id="IPR027417">
    <property type="entry name" value="P-loop_NTPase"/>
</dbReference>
<dbReference type="Pfam" id="PF16326">
    <property type="entry name" value="ABC_tran_CTD"/>
    <property type="match status" value="1"/>
</dbReference>
<dbReference type="InterPro" id="IPR032524">
    <property type="entry name" value="ABC_tran_C"/>
</dbReference>
<dbReference type="Pfam" id="PF00005">
    <property type="entry name" value="ABC_tran"/>
    <property type="match status" value="2"/>
</dbReference>
<reference evidence="5" key="1">
    <citation type="submission" date="2022-12" db="EMBL/GenBank/DDBJ databases">
        <title>Reference genome sequencing for broad-spectrum identification of bacterial and archaeal isolates by mass spectrometry.</title>
        <authorList>
            <person name="Sekiguchi Y."/>
            <person name="Tourlousse D.M."/>
        </authorList>
    </citation>
    <scope>NUCLEOTIDE SEQUENCE</scope>
    <source>
        <strain evidence="5">LLR39Z86</strain>
    </source>
</reference>
<gene>
    <name evidence="5" type="ORF">GALLR39Z86_04420</name>
</gene>
<comment type="caution">
    <text evidence="5">The sequence shown here is derived from an EMBL/GenBank/DDBJ whole genome shotgun (WGS) entry which is preliminary data.</text>
</comment>
<accession>A0A9W6G5A5</accession>
<dbReference type="InterPro" id="IPR003439">
    <property type="entry name" value="ABC_transporter-like_ATP-bd"/>
</dbReference>
<evidence type="ECO:0000313" key="6">
    <source>
        <dbReference type="Proteomes" id="UP001144313"/>
    </source>
</evidence>
<dbReference type="GO" id="GO:0005524">
    <property type="term" value="F:ATP binding"/>
    <property type="evidence" value="ECO:0007669"/>
    <property type="project" value="UniProtKB-KW"/>
</dbReference>
<dbReference type="SUPFAM" id="SSF52540">
    <property type="entry name" value="P-loop containing nucleoside triphosphate hydrolases"/>
    <property type="match status" value="2"/>
</dbReference>
<feature type="region of interest" description="Disordered" evidence="3">
    <location>
        <begin position="566"/>
        <end position="600"/>
    </location>
</feature>
<feature type="compositionally biased region" description="Basic and acidic residues" evidence="3">
    <location>
        <begin position="589"/>
        <end position="600"/>
    </location>
</feature>
<keyword evidence="2 5" id="KW-0067">ATP-binding</keyword>
<name>A0A9W6G5A5_9ACTN</name>
<dbReference type="PROSITE" id="PS50893">
    <property type="entry name" value="ABC_TRANSPORTER_2"/>
    <property type="match status" value="2"/>
</dbReference>
<dbReference type="PANTHER" id="PTHR42855">
    <property type="entry name" value="ABC TRANSPORTER ATP-BINDING SUBUNIT"/>
    <property type="match status" value="1"/>
</dbReference>
<evidence type="ECO:0000256" key="2">
    <source>
        <dbReference type="ARBA" id="ARBA00022840"/>
    </source>
</evidence>
<feature type="compositionally biased region" description="Polar residues" evidence="3">
    <location>
        <begin position="579"/>
        <end position="588"/>
    </location>
</feature>
<evidence type="ECO:0000256" key="3">
    <source>
        <dbReference type="SAM" id="MobiDB-lite"/>
    </source>
</evidence>
<evidence type="ECO:0000313" key="5">
    <source>
        <dbReference type="EMBL" id="GLI40592.1"/>
    </source>
</evidence>
<dbReference type="FunFam" id="3.40.50.300:FF:000011">
    <property type="entry name" value="Putative ABC transporter ATP-binding component"/>
    <property type="match status" value="1"/>
</dbReference>
<dbReference type="InterPro" id="IPR003593">
    <property type="entry name" value="AAA+_ATPase"/>
</dbReference>
<keyword evidence="6" id="KW-1185">Reference proteome</keyword>
<protein>
    <submittedName>
        <fullName evidence="5">ABC transporter ATP-binding protein</fullName>
    </submittedName>
</protein>
<feature type="domain" description="ABC transporter" evidence="4">
    <location>
        <begin position="353"/>
        <end position="574"/>
    </location>
</feature>
<dbReference type="PANTHER" id="PTHR42855:SF1">
    <property type="entry name" value="ABC TRANSPORTER DOMAIN-CONTAINING PROTEIN"/>
    <property type="match status" value="1"/>
</dbReference>
<dbReference type="AlphaFoldDB" id="A0A9W6G5A5"/>
<dbReference type="GO" id="GO:0003677">
    <property type="term" value="F:DNA binding"/>
    <property type="evidence" value="ECO:0007669"/>
    <property type="project" value="InterPro"/>
</dbReference>
<evidence type="ECO:0000256" key="1">
    <source>
        <dbReference type="ARBA" id="ARBA00022741"/>
    </source>
</evidence>
<dbReference type="InterPro" id="IPR051309">
    <property type="entry name" value="ABCF_ATPase"/>
</dbReference>
<dbReference type="SMART" id="SM00382">
    <property type="entry name" value="AAA"/>
    <property type="match status" value="2"/>
</dbReference>